<evidence type="ECO:0000313" key="1">
    <source>
        <dbReference type="EMBL" id="ATA79414.1"/>
    </source>
</evidence>
<dbReference type="Proteomes" id="UP000217334">
    <property type="component" value="Chromosome"/>
</dbReference>
<dbReference type="EMBL" id="CP022383">
    <property type="protein sequence ID" value="ATA79414.1"/>
    <property type="molecule type" value="Genomic_DNA"/>
</dbReference>
<reference evidence="2" key="1">
    <citation type="submission" date="2017-06" db="EMBL/GenBank/DDBJ databases">
        <title>Capnocytophaga spp. assemblies.</title>
        <authorList>
            <person name="Gulvik C.A."/>
        </authorList>
    </citation>
    <scope>NUCLEOTIDE SEQUENCE [LARGE SCALE GENOMIC DNA]</scope>
    <source>
        <strain evidence="2">H4486</strain>
    </source>
</reference>
<dbReference type="GO" id="GO:0016020">
    <property type="term" value="C:membrane"/>
    <property type="evidence" value="ECO:0007669"/>
    <property type="project" value="InterPro"/>
</dbReference>
<dbReference type="Pfam" id="PF01531">
    <property type="entry name" value="Glyco_transf_11"/>
    <property type="match status" value="1"/>
</dbReference>
<dbReference type="RefSeq" id="WP_095898343.1">
    <property type="nucleotide sequence ID" value="NZ_CP022379.1"/>
</dbReference>
<dbReference type="GeneID" id="78162238"/>
<proteinExistence type="predicted"/>
<dbReference type="AlphaFoldDB" id="A0A250F2N5"/>
<organism evidence="1 2">
    <name type="scientific">Capnocytophaga sputigena</name>
    <dbReference type="NCBI Taxonomy" id="1019"/>
    <lineage>
        <taxon>Bacteria</taxon>
        <taxon>Pseudomonadati</taxon>
        <taxon>Bacteroidota</taxon>
        <taxon>Flavobacteriia</taxon>
        <taxon>Flavobacteriales</taxon>
        <taxon>Flavobacteriaceae</taxon>
        <taxon>Capnocytophaga</taxon>
    </lineage>
</organism>
<sequence length="310" mass="36364">MKSRHYIYLMGGLGNQLYILAYAYFLTQQQQNEKISILMPRTKDKGDTTDKAKRNIITEIPKQLGFSIVTLSPKKIAYLFAVLIRMSKIGLQKTFLGRFARIYLEPRINFGEEERKELLKNQGFHPDLGKTALFNFHLGYYASHKYITDTFKEKTQQILKQLSPKTNFIISKNDVAVHIRRGDFFIEENKHIFNRIETSFYIEGLELLSKKLCIEKIYIFSDDFENIQEEIQTIANKFSIVLVERQTVLQDLSLMTYFDNFVIGNSTFAYWGAILSNAQNVYVPKNTFKYNIGRDFRILDHWIVLENEII</sequence>
<protein>
    <submittedName>
        <fullName evidence="1">Uncharacterized protein</fullName>
    </submittedName>
</protein>
<dbReference type="PANTHER" id="PTHR11927">
    <property type="entry name" value="GALACTOSIDE 2-L-FUCOSYLTRANSFERASE"/>
    <property type="match status" value="1"/>
</dbReference>
<name>A0A250F2N5_CAPSP</name>
<dbReference type="GO" id="GO:0005975">
    <property type="term" value="P:carbohydrate metabolic process"/>
    <property type="evidence" value="ECO:0007669"/>
    <property type="project" value="InterPro"/>
</dbReference>
<dbReference type="PANTHER" id="PTHR11927:SF9">
    <property type="entry name" value="L-FUCOSYLTRANSFERASE"/>
    <property type="match status" value="1"/>
</dbReference>
<dbReference type="InterPro" id="IPR002516">
    <property type="entry name" value="Glyco_trans_11"/>
</dbReference>
<dbReference type="GO" id="GO:0008107">
    <property type="term" value="F:galactoside 2-alpha-L-fucosyltransferase activity"/>
    <property type="evidence" value="ECO:0007669"/>
    <property type="project" value="InterPro"/>
</dbReference>
<dbReference type="Gene3D" id="3.40.50.11350">
    <property type="match status" value="1"/>
</dbReference>
<accession>A0A250F2N5</accession>
<gene>
    <name evidence="1" type="ORF">CGC59_06875</name>
</gene>
<dbReference type="CDD" id="cd11301">
    <property type="entry name" value="Fut1_Fut2_like"/>
    <property type="match status" value="1"/>
</dbReference>
<evidence type="ECO:0000313" key="2">
    <source>
        <dbReference type="Proteomes" id="UP000217334"/>
    </source>
</evidence>